<gene>
    <name evidence="1" type="ORF">ACFSKL_20685</name>
</gene>
<accession>A0ABW4VV62</accession>
<dbReference type="PROSITE" id="PS51257">
    <property type="entry name" value="PROKAR_LIPOPROTEIN"/>
    <property type="match status" value="1"/>
</dbReference>
<comment type="caution">
    <text evidence="1">The sequence shown here is derived from an EMBL/GenBank/DDBJ whole genome shotgun (WGS) entry which is preliminary data.</text>
</comment>
<keyword evidence="2" id="KW-1185">Reference proteome</keyword>
<organism evidence="1 2">
    <name type="scientific">Belliella marina</name>
    <dbReference type="NCBI Taxonomy" id="1644146"/>
    <lineage>
        <taxon>Bacteria</taxon>
        <taxon>Pseudomonadati</taxon>
        <taxon>Bacteroidota</taxon>
        <taxon>Cytophagia</taxon>
        <taxon>Cytophagales</taxon>
        <taxon>Cyclobacteriaceae</taxon>
        <taxon>Belliella</taxon>
    </lineage>
</organism>
<protein>
    <recommendedName>
        <fullName evidence="3">Viral A-type inclusion protein</fullName>
    </recommendedName>
</protein>
<dbReference type="EMBL" id="JBHUHR010000046">
    <property type="protein sequence ID" value="MFD2037227.1"/>
    <property type="molecule type" value="Genomic_DNA"/>
</dbReference>
<evidence type="ECO:0000313" key="1">
    <source>
        <dbReference type="EMBL" id="MFD2037227.1"/>
    </source>
</evidence>
<name>A0ABW4VV62_9BACT</name>
<evidence type="ECO:0008006" key="3">
    <source>
        <dbReference type="Google" id="ProtNLM"/>
    </source>
</evidence>
<sequence>MMRFDFKIVSVFFFLCLAFSCGGEKVDQNQLLQDEVIAIHDEVMPHMGELKSLRKKIDTKANDLESVDPEGNSEKIIELRLLAKQLDEAFEGMFVWMRQYDSSFEGMSDEEKTTYLKEQKIKVTKVNDDIANSMSKANKELEEN</sequence>
<proteinExistence type="predicted"/>
<evidence type="ECO:0000313" key="2">
    <source>
        <dbReference type="Proteomes" id="UP001597361"/>
    </source>
</evidence>
<dbReference type="Proteomes" id="UP001597361">
    <property type="component" value="Unassembled WGS sequence"/>
</dbReference>
<dbReference type="RefSeq" id="WP_376888930.1">
    <property type="nucleotide sequence ID" value="NZ_JBHUHR010000046.1"/>
</dbReference>
<reference evidence="2" key="1">
    <citation type="journal article" date="2019" name="Int. J. Syst. Evol. Microbiol.">
        <title>The Global Catalogue of Microorganisms (GCM) 10K type strain sequencing project: providing services to taxonomists for standard genome sequencing and annotation.</title>
        <authorList>
            <consortium name="The Broad Institute Genomics Platform"/>
            <consortium name="The Broad Institute Genome Sequencing Center for Infectious Disease"/>
            <person name="Wu L."/>
            <person name="Ma J."/>
        </authorList>
    </citation>
    <scope>NUCLEOTIDE SEQUENCE [LARGE SCALE GENOMIC DNA]</scope>
    <source>
        <strain evidence="2">CGMCC 1.15180</strain>
    </source>
</reference>